<dbReference type="InterPro" id="IPR036188">
    <property type="entry name" value="FAD/NAD-bd_sf"/>
</dbReference>
<name>A0A1W0WZE6_HYPEX</name>
<gene>
    <name evidence="6" type="ORF">BV898_05410</name>
</gene>
<comment type="caution">
    <text evidence="6">The sequence shown here is derived from an EMBL/GenBank/DDBJ whole genome shotgun (WGS) entry which is preliminary data.</text>
</comment>
<dbReference type="InterPro" id="IPR050346">
    <property type="entry name" value="FMO-like"/>
</dbReference>
<keyword evidence="5" id="KW-0503">Monooxygenase</keyword>
<dbReference type="GO" id="GO:0050660">
    <property type="term" value="F:flavin adenine dinucleotide binding"/>
    <property type="evidence" value="ECO:0007669"/>
    <property type="project" value="InterPro"/>
</dbReference>
<evidence type="ECO:0000256" key="2">
    <source>
        <dbReference type="ARBA" id="ARBA00022630"/>
    </source>
</evidence>
<keyword evidence="2 5" id="KW-0285">Flavoprotein</keyword>
<dbReference type="GO" id="GO:0050661">
    <property type="term" value="F:NADP binding"/>
    <property type="evidence" value="ECO:0007669"/>
    <property type="project" value="InterPro"/>
</dbReference>
<dbReference type="GO" id="GO:0004499">
    <property type="term" value="F:N,N-dimethylaniline monooxygenase activity"/>
    <property type="evidence" value="ECO:0007669"/>
    <property type="project" value="InterPro"/>
</dbReference>
<dbReference type="PANTHER" id="PTHR23023">
    <property type="entry name" value="DIMETHYLANILINE MONOOXYGENASE"/>
    <property type="match status" value="1"/>
</dbReference>
<dbReference type="OrthoDB" id="66881at2759"/>
<protein>
    <recommendedName>
        <fullName evidence="5">Flavin-containing monooxygenase</fullName>
        <ecNumber evidence="5">1.-.-.-</ecNumber>
    </recommendedName>
</protein>
<reference evidence="7" key="1">
    <citation type="submission" date="2017-01" db="EMBL/GenBank/DDBJ databases">
        <title>Comparative genomics of anhydrobiosis in the tardigrade Hypsibius dujardini.</title>
        <authorList>
            <person name="Yoshida Y."/>
            <person name="Koutsovoulos G."/>
            <person name="Laetsch D."/>
            <person name="Stevens L."/>
            <person name="Kumar S."/>
            <person name="Horikawa D."/>
            <person name="Ishino K."/>
            <person name="Komine S."/>
            <person name="Tomita M."/>
            <person name="Blaxter M."/>
            <person name="Arakawa K."/>
        </authorList>
    </citation>
    <scope>NUCLEOTIDE SEQUENCE [LARGE SCALE GENOMIC DNA]</scope>
    <source>
        <strain evidence="7">Z151</strain>
    </source>
</reference>
<comment type="cofactor">
    <cofactor evidence="5">
        <name>FAD</name>
        <dbReference type="ChEBI" id="CHEBI:57692"/>
    </cofactor>
</comment>
<dbReference type="Proteomes" id="UP000192578">
    <property type="component" value="Unassembled WGS sequence"/>
</dbReference>
<comment type="similarity">
    <text evidence="1 5">Belongs to the FMO family.</text>
</comment>
<proteinExistence type="inferred from homology"/>
<keyword evidence="3 5" id="KW-0274">FAD</keyword>
<evidence type="ECO:0000256" key="3">
    <source>
        <dbReference type="ARBA" id="ARBA00022827"/>
    </source>
</evidence>
<dbReference type="AlphaFoldDB" id="A0A1W0WZE6"/>
<dbReference type="InterPro" id="IPR020946">
    <property type="entry name" value="Flavin_mOase-like"/>
</dbReference>
<keyword evidence="4 5" id="KW-0560">Oxidoreductase</keyword>
<dbReference type="EMBL" id="MTYJ01000029">
    <property type="protein sequence ID" value="OQV20590.1"/>
    <property type="molecule type" value="Genomic_DNA"/>
</dbReference>
<evidence type="ECO:0000256" key="5">
    <source>
        <dbReference type="RuleBase" id="RU361177"/>
    </source>
</evidence>
<evidence type="ECO:0000256" key="4">
    <source>
        <dbReference type="ARBA" id="ARBA00023002"/>
    </source>
</evidence>
<evidence type="ECO:0000313" key="7">
    <source>
        <dbReference type="Proteomes" id="UP000192578"/>
    </source>
</evidence>
<accession>A0A1W0WZE6</accession>
<sequence>MALEGYLFPKCPTSSYCDAAVVRGYLKDYAHHFDLLFSIKFQHRVNSVSPILPASLAPGVGPQWHVTVENLLEQSSESMTFDAALVCSGKQHRPVCAGHTWLVHLQRKHYPQHAVPQSESLQEQAYRTCGSGLSSRDTSQNMAKEAQKVIISQRPDSPQKFTLSRQFHNILETGPVSYSPEGVVLEDETEEAVDVIILCTGFKFDFPF</sequence>
<evidence type="ECO:0000256" key="1">
    <source>
        <dbReference type="ARBA" id="ARBA00009183"/>
    </source>
</evidence>
<dbReference type="Gene3D" id="3.50.50.60">
    <property type="entry name" value="FAD/NAD(P)-binding domain"/>
    <property type="match status" value="2"/>
</dbReference>
<keyword evidence="7" id="KW-1185">Reference proteome</keyword>
<dbReference type="EC" id="1.-.-.-" evidence="5"/>
<dbReference type="SUPFAM" id="SSF51905">
    <property type="entry name" value="FAD/NAD(P)-binding domain"/>
    <property type="match status" value="1"/>
</dbReference>
<organism evidence="6 7">
    <name type="scientific">Hypsibius exemplaris</name>
    <name type="common">Freshwater tardigrade</name>
    <dbReference type="NCBI Taxonomy" id="2072580"/>
    <lineage>
        <taxon>Eukaryota</taxon>
        <taxon>Metazoa</taxon>
        <taxon>Ecdysozoa</taxon>
        <taxon>Tardigrada</taxon>
        <taxon>Eutardigrada</taxon>
        <taxon>Parachela</taxon>
        <taxon>Hypsibioidea</taxon>
        <taxon>Hypsibiidae</taxon>
        <taxon>Hypsibius</taxon>
    </lineage>
</organism>
<dbReference type="Pfam" id="PF00743">
    <property type="entry name" value="FMO-like"/>
    <property type="match status" value="1"/>
</dbReference>
<evidence type="ECO:0000313" key="6">
    <source>
        <dbReference type="EMBL" id="OQV20590.1"/>
    </source>
</evidence>